<feature type="compositionally biased region" description="Polar residues" evidence="1">
    <location>
        <begin position="165"/>
        <end position="174"/>
    </location>
</feature>
<evidence type="ECO:0000256" key="1">
    <source>
        <dbReference type="SAM" id="MobiDB-lite"/>
    </source>
</evidence>
<dbReference type="OrthoDB" id="10503509at2759"/>
<evidence type="ECO:0000313" key="3">
    <source>
        <dbReference type="Proteomes" id="UP000276991"/>
    </source>
</evidence>
<organism evidence="2 3">
    <name type="scientific">Acanthocheilonema viteae</name>
    <name type="common">Filarial nematode worm</name>
    <name type="synonym">Dipetalonema viteae</name>
    <dbReference type="NCBI Taxonomy" id="6277"/>
    <lineage>
        <taxon>Eukaryota</taxon>
        <taxon>Metazoa</taxon>
        <taxon>Ecdysozoa</taxon>
        <taxon>Nematoda</taxon>
        <taxon>Chromadorea</taxon>
        <taxon>Rhabditida</taxon>
        <taxon>Spirurina</taxon>
        <taxon>Spiruromorpha</taxon>
        <taxon>Filarioidea</taxon>
        <taxon>Onchocercidae</taxon>
        <taxon>Acanthocheilonema</taxon>
    </lineage>
</organism>
<gene>
    <name evidence="2" type="ORF">NAV_LOCUS9703</name>
</gene>
<keyword evidence="3" id="KW-1185">Reference proteome</keyword>
<evidence type="ECO:0000313" key="2">
    <source>
        <dbReference type="EMBL" id="VBB34912.1"/>
    </source>
</evidence>
<proteinExistence type="predicted"/>
<accession>A0A498T0Y5</accession>
<dbReference type="EMBL" id="UPTC01004355">
    <property type="protein sequence ID" value="VBB34912.1"/>
    <property type="molecule type" value="Genomic_DNA"/>
</dbReference>
<reference evidence="2 3" key="1">
    <citation type="submission" date="2018-08" db="EMBL/GenBank/DDBJ databases">
        <authorList>
            <person name="Laetsch R D."/>
            <person name="Stevens L."/>
            <person name="Kumar S."/>
            <person name="Blaxter L. M."/>
        </authorList>
    </citation>
    <scope>NUCLEOTIDE SEQUENCE [LARGE SCALE GENOMIC DNA]</scope>
</reference>
<feature type="compositionally biased region" description="Basic and acidic residues" evidence="1">
    <location>
        <begin position="153"/>
        <end position="164"/>
    </location>
</feature>
<name>A0A498T0Y5_ACAVI</name>
<feature type="compositionally biased region" description="Polar residues" evidence="1">
    <location>
        <begin position="8"/>
        <end position="22"/>
    </location>
</feature>
<dbReference type="AlphaFoldDB" id="A0A498T0Y5"/>
<sequence length="188" mass="21755">EQWEDEQNMNWTDEQEPLSYNSRPKLIHSNLLPMRRHYDDDGDDDDDDDDDGDIDNDGGGGDDDDMMWHDYPTVIQNKLPTATGQYDMPPSESEHQLFTRHHMKESDDHASNPNGHSSIHLPNGSIGPFNNKKYDPNKQYSSTEKQQMENDLNEAKCSFEHPNKNETQSKTLKVQFTVDENDKQPPYD</sequence>
<dbReference type="STRING" id="6277.A0A498T0Y5"/>
<dbReference type="Proteomes" id="UP000276991">
    <property type="component" value="Unassembled WGS sequence"/>
</dbReference>
<feature type="region of interest" description="Disordered" evidence="1">
    <location>
        <begin position="1"/>
        <end position="188"/>
    </location>
</feature>
<feature type="non-terminal residue" evidence="2">
    <location>
        <position position="1"/>
    </location>
</feature>
<feature type="compositionally biased region" description="Polar residues" evidence="1">
    <location>
        <begin position="74"/>
        <end position="84"/>
    </location>
</feature>
<feature type="compositionally biased region" description="Acidic residues" evidence="1">
    <location>
        <begin position="40"/>
        <end position="65"/>
    </location>
</feature>
<protein>
    <submittedName>
        <fullName evidence="2">Uncharacterized protein</fullName>
    </submittedName>
</protein>